<evidence type="ECO:0000313" key="3">
    <source>
        <dbReference type="Proteomes" id="UP000299102"/>
    </source>
</evidence>
<sequence>MRKRLCDSLLTRFDGAVYYAATLGFIRVSAVDASVLLFQVLVDTRSSVRRRFSVNATRAGTRSYLGDFVKLSVLNVFITLESLAVHALCESEASSQSQIKKCGRVRFSSDNLKQQIQTTREPES</sequence>
<accession>A0A4C1TW29</accession>
<organism evidence="2 3">
    <name type="scientific">Eumeta variegata</name>
    <name type="common">Bagworm moth</name>
    <name type="synonym">Eumeta japonica</name>
    <dbReference type="NCBI Taxonomy" id="151549"/>
    <lineage>
        <taxon>Eukaryota</taxon>
        <taxon>Metazoa</taxon>
        <taxon>Ecdysozoa</taxon>
        <taxon>Arthropoda</taxon>
        <taxon>Hexapoda</taxon>
        <taxon>Insecta</taxon>
        <taxon>Pterygota</taxon>
        <taxon>Neoptera</taxon>
        <taxon>Endopterygota</taxon>
        <taxon>Lepidoptera</taxon>
        <taxon>Glossata</taxon>
        <taxon>Ditrysia</taxon>
        <taxon>Tineoidea</taxon>
        <taxon>Psychidae</taxon>
        <taxon>Oiketicinae</taxon>
        <taxon>Eumeta</taxon>
    </lineage>
</organism>
<name>A0A4C1TW29_EUMVA</name>
<protein>
    <submittedName>
        <fullName evidence="2">Uncharacterized protein</fullName>
    </submittedName>
</protein>
<gene>
    <name evidence="2" type="ORF">EVAR_7879_1</name>
</gene>
<dbReference type="EMBL" id="BGZK01000091">
    <property type="protein sequence ID" value="GBP17886.1"/>
    <property type="molecule type" value="Genomic_DNA"/>
</dbReference>
<reference evidence="2 3" key="1">
    <citation type="journal article" date="2019" name="Commun. Biol.">
        <title>The bagworm genome reveals a unique fibroin gene that provides high tensile strength.</title>
        <authorList>
            <person name="Kono N."/>
            <person name="Nakamura H."/>
            <person name="Ohtoshi R."/>
            <person name="Tomita M."/>
            <person name="Numata K."/>
            <person name="Arakawa K."/>
        </authorList>
    </citation>
    <scope>NUCLEOTIDE SEQUENCE [LARGE SCALE GENOMIC DNA]</scope>
</reference>
<keyword evidence="1" id="KW-0472">Membrane</keyword>
<keyword evidence="1" id="KW-1133">Transmembrane helix</keyword>
<proteinExistence type="predicted"/>
<comment type="caution">
    <text evidence="2">The sequence shown here is derived from an EMBL/GenBank/DDBJ whole genome shotgun (WGS) entry which is preliminary data.</text>
</comment>
<dbReference type="AlphaFoldDB" id="A0A4C1TW29"/>
<feature type="transmembrane region" description="Helical" evidence="1">
    <location>
        <begin position="17"/>
        <end position="42"/>
    </location>
</feature>
<keyword evidence="3" id="KW-1185">Reference proteome</keyword>
<evidence type="ECO:0000256" key="1">
    <source>
        <dbReference type="SAM" id="Phobius"/>
    </source>
</evidence>
<evidence type="ECO:0000313" key="2">
    <source>
        <dbReference type="EMBL" id="GBP17886.1"/>
    </source>
</evidence>
<keyword evidence="1" id="KW-0812">Transmembrane</keyword>
<dbReference type="Proteomes" id="UP000299102">
    <property type="component" value="Unassembled WGS sequence"/>
</dbReference>